<dbReference type="GO" id="GO:0010181">
    <property type="term" value="F:FMN binding"/>
    <property type="evidence" value="ECO:0007669"/>
    <property type="project" value="InterPro"/>
</dbReference>
<dbReference type="PANTHER" id="PTHR32145:SF11">
    <property type="entry name" value="DIFLAVIN FLAVOPROTEIN A 2-RELATED"/>
    <property type="match status" value="1"/>
</dbReference>
<dbReference type="InterPro" id="IPR045761">
    <property type="entry name" value="ODP_dom"/>
</dbReference>
<sequence length="885" mass="98231">MRSLEIKKDIYWVGALDPGLRVFDIIMYTPYGTTYNSYVIRGNEKVALLETVKLEFFDQYLDRLKSLDIDIHKIDYIIVDHTEPDHAGSVAKILELSPHAKIVGSAAAIKFLGKIANVPFESIVVEDGSTLSLGNKTLQFIAAPFLHWPDTIYTFVPEDKILFTCDSFGTHYCTENVFNDLIENQEHYMESLKYYFDCIMGPFKPYVLKAIDKIEKLDIDTICTGHGPILRENPGKIVELYKEWSTPKPKAEIPKVTISYVSAYGYTKSMGDKIAEGIKSKGNFEIKSYDVIKSNMDDIINDITESEGVLFGSPTINSELLEPIRDVLTKLNPLVHGGKVAAAFGSYGWSGEAVPSIERRLKELRMNILTPGLKANFKPSEDELTKAFNFGEAFAEKLLEKGKVSNTPAVKKKTRLWKCVICGEIFEGDFPPEICPVCGASKDQFVEVISSNTKFKKETKERFVIIGNGAAGFYAAKAIRERNPKCSIEIVSKEKSMSYFRPQLSDYITTTIPDKNFYIAKSDWYEDNNIKQTLGAYVDEIIPDSKKILLNNGTTLEYDKLILANGSYNFIPPIKVACDELKSTIGNLVLTFENYKEVDGLFTLKELDDAINIKSYMEKSKKAVIIGGGLLGLEAAWNLKQKGLDVTVVEFSTRLLPRQLDNEGAALFKKIADKSGINLLLGESADEIIADMCMVPISNHDFIKKPKIVGLKLKSGLILETDMILFSVGIRPKKYLAEKAGLASDKGVRVNDKMETNIKDIYAAGDIAELKGTIFGNWPAAIEMGKIAGANAAGDDVVFNSFVSSVIFNALNAKIFSAGLINLDDNSLEQLAFKDLDKGIYKKLFFKEDTLVGGLLIGDLSKSAKIIAGIKNGYTLEEVIKGNLL</sequence>
<comment type="cofactor">
    <cofactor evidence="1">
        <name>Fe cation</name>
        <dbReference type="ChEBI" id="CHEBI:24875"/>
    </cofactor>
</comment>
<keyword evidence="5" id="KW-0813">Transport</keyword>
<evidence type="ECO:0000256" key="7">
    <source>
        <dbReference type="ARBA" id="ARBA00022827"/>
    </source>
</evidence>
<dbReference type="InterPro" id="IPR048574">
    <property type="entry name" value="RUBY_RBDX"/>
</dbReference>
<dbReference type="Proteomes" id="UP000239863">
    <property type="component" value="Unassembled WGS sequence"/>
</dbReference>
<dbReference type="Pfam" id="PF00258">
    <property type="entry name" value="Flavodoxin_1"/>
    <property type="match status" value="1"/>
</dbReference>
<dbReference type="STRING" id="37659.GCA_000703125_01465"/>
<evidence type="ECO:0000313" key="12">
    <source>
        <dbReference type="EMBL" id="PPK48641.1"/>
    </source>
</evidence>
<dbReference type="InterPro" id="IPR051285">
    <property type="entry name" value="NADH_oxidoreductase_modular"/>
</dbReference>
<dbReference type="SUPFAM" id="SSF57802">
    <property type="entry name" value="Rubredoxin-like"/>
    <property type="match status" value="1"/>
</dbReference>
<proteinExistence type="inferred from homology"/>
<dbReference type="PRINTS" id="PR00368">
    <property type="entry name" value="FADPNR"/>
</dbReference>
<name>A0A2S6FYG5_9CLOT</name>
<dbReference type="RefSeq" id="WP_104409597.1">
    <property type="nucleotide sequence ID" value="NZ_PTIS01000005.1"/>
</dbReference>
<dbReference type="InterPro" id="IPR036188">
    <property type="entry name" value="FAD/NAD-bd_sf"/>
</dbReference>
<dbReference type="GO" id="GO:0016651">
    <property type="term" value="F:oxidoreductase activity, acting on NAD(P)H"/>
    <property type="evidence" value="ECO:0007669"/>
    <property type="project" value="UniProtKB-ARBA"/>
</dbReference>
<dbReference type="InterPro" id="IPR041575">
    <property type="entry name" value="Rubredoxin_C"/>
</dbReference>
<evidence type="ECO:0000259" key="11">
    <source>
        <dbReference type="PROSITE" id="PS50903"/>
    </source>
</evidence>
<dbReference type="PANTHER" id="PTHR32145">
    <property type="entry name" value="DIFLAVIN FLAVOPROTEIN A 2-RELATED"/>
    <property type="match status" value="1"/>
</dbReference>
<dbReference type="CDD" id="cd00729">
    <property type="entry name" value="rubredoxin_SM"/>
    <property type="match status" value="1"/>
</dbReference>
<dbReference type="InterPro" id="IPR016156">
    <property type="entry name" value="FAD/NAD-linked_Rdtase_dimer_sf"/>
</dbReference>
<evidence type="ECO:0000256" key="6">
    <source>
        <dbReference type="ARBA" id="ARBA00022630"/>
    </source>
</evidence>
<accession>A0A2S6FYG5</accession>
<keyword evidence="7" id="KW-0274">FAD</keyword>
<dbReference type="PROSITE" id="PS50903">
    <property type="entry name" value="RUBREDOXIN_LIKE"/>
    <property type="match status" value="1"/>
</dbReference>
<dbReference type="AlphaFoldDB" id="A0A2S6FYG5"/>
<dbReference type="Gene3D" id="3.50.50.60">
    <property type="entry name" value="FAD/NAD(P)-binding domain"/>
    <property type="match status" value="2"/>
</dbReference>
<dbReference type="Pfam" id="PF19583">
    <property type="entry name" value="ODP"/>
    <property type="match status" value="1"/>
</dbReference>
<comment type="similarity">
    <text evidence="4">In the N-terminal section; belongs to the zinc metallo-hydrolase group 3 family.</text>
</comment>
<evidence type="ECO:0000256" key="8">
    <source>
        <dbReference type="ARBA" id="ARBA00022982"/>
    </source>
</evidence>
<dbReference type="PRINTS" id="PR00411">
    <property type="entry name" value="PNDRDTASEI"/>
</dbReference>
<dbReference type="Gene3D" id="3.30.390.30">
    <property type="match status" value="1"/>
</dbReference>
<dbReference type="GO" id="GO:0005506">
    <property type="term" value="F:iron ion binding"/>
    <property type="evidence" value="ECO:0007669"/>
    <property type="project" value="InterPro"/>
</dbReference>
<keyword evidence="8" id="KW-0249">Electron transport</keyword>
<dbReference type="Pfam" id="PF18267">
    <property type="entry name" value="Rubredoxin_C"/>
    <property type="match status" value="1"/>
</dbReference>
<comment type="caution">
    <text evidence="12">The sequence shown here is derived from an EMBL/GenBank/DDBJ whole genome shotgun (WGS) entry which is preliminary data.</text>
</comment>
<evidence type="ECO:0000256" key="1">
    <source>
        <dbReference type="ARBA" id="ARBA00001962"/>
    </source>
</evidence>
<dbReference type="SUPFAM" id="SSF56281">
    <property type="entry name" value="Metallo-hydrolase/oxidoreductase"/>
    <property type="match status" value="1"/>
</dbReference>
<evidence type="ECO:0000256" key="9">
    <source>
        <dbReference type="ARBA" id="ARBA00023004"/>
    </source>
</evidence>
<comment type="cofactor">
    <cofactor evidence="2">
        <name>Fe(3+)</name>
        <dbReference type="ChEBI" id="CHEBI:29034"/>
    </cofactor>
</comment>
<evidence type="ECO:0000256" key="3">
    <source>
        <dbReference type="ARBA" id="ARBA00001974"/>
    </source>
</evidence>
<dbReference type="Gene3D" id="2.20.28.10">
    <property type="match status" value="1"/>
</dbReference>
<dbReference type="InterPro" id="IPR036866">
    <property type="entry name" value="RibonucZ/Hydroxyglut_hydro"/>
</dbReference>
<dbReference type="SMART" id="SM00849">
    <property type="entry name" value="Lactamase_B"/>
    <property type="match status" value="1"/>
</dbReference>
<keyword evidence="6" id="KW-0285">Flavoprotein</keyword>
<dbReference type="Pfam" id="PF07992">
    <property type="entry name" value="Pyr_redox_2"/>
    <property type="match status" value="1"/>
</dbReference>
<dbReference type="OrthoDB" id="9807946at2"/>
<dbReference type="InterPro" id="IPR023753">
    <property type="entry name" value="FAD/NAD-binding_dom"/>
</dbReference>
<dbReference type="Gene3D" id="3.60.15.10">
    <property type="entry name" value="Ribonuclease Z/Hydroxyacylglutathione hydrolase-like"/>
    <property type="match status" value="1"/>
</dbReference>
<protein>
    <submittedName>
        <fullName evidence="12">Flavorubredoxin</fullName>
    </submittedName>
</protein>
<evidence type="ECO:0000256" key="5">
    <source>
        <dbReference type="ARBA" id="ARBA00022448"/>
    </source>
</evidence>
<gene>
    <name evidence="12" type="ORF">BD821_10519</name>
</gene>
<dbReference type="Pfam" id="PF21349">
    <property type="entry name" value="RUBY_RBDX"/>
    <property type="match status" value="1"/>
</dbReference>
<dbReference type="SUPFAM" id="SSF52218">
    <property type="entry name" value="Flavoproteins"/>
    <property type="match status" value="1"/>
</dbReference>
<dbReference type="SUPFAM" id="SSF51905">
    <property type="entry name" value="FAD/NAD(P)-binding domain"/>
    <property type="match status" value="2"/>
</dbReference>
<dbReference type="CDD" id="cd07709">
    <property type="entry name" value="flavodiiron_proteins_MBL-fold"/>
    <property type="match status" value="1"/>
</dbReference>
<evidence type="ECO:0000256" key="4">
    <source>
        <dbReference type="ARBA" id="ARBA00007121"/>
    </source>
</evidence>
<keyword evidence="9" id="KW-0408">Iron</keyword>
<dbReference type="InterPro" id="IPR008254">
    <property type="entry name" value="Flavodoxin/NO_synth"/>
</dbReference>
<dbReference type="InterPro" id="IPR001279">
    <property type="entry name" value="Metallo-B-lactamas"/>
</dbReference>
<organism evidence="12 13">
    <name type="scientific">Clostridium algidicarnis DSM 15099</name>
    <dbReference type="NCBI Taxonomy" id="1121295"/>
    <lineage>
        <taxon>Bacteria</taxon>
        <taxon>Bacillati</taxon>
        <taxon>Bacillota</taxon>
        <taxon>Clostridia</taxon>
        <taxon>Eubacteriales</taxon>
        <taxon>Clostridiaceae</taxon>
        <taxon>Clostridium</taxon>
    </lineage>
</organism>
<dbReference type="InterPro" id="IPR024934">
    <property type="entry name" value="Rubredoxin-like_dom"/>
</dbReference>
<evidence type="ECO:0000259" key="10">
    <source>
        <dbReference type="PROSITE" id="PS50902"/>
    </source>
</evidence>
<dbReference type="Gene3D" id="3.40.50.360">
    <property type="match status" value="1"/>
</dbReference>
<dbReference type="EMBL" id="PTIS01000005">
    <property type="protein sequence ID" value="PPK48641.1"/>
    <property type="molecule type" value="Genomic_DNA"/>
</dbReference>
<feature type="domain" description="Rubredoxin-like" evidence="11">
    <location>
        <begin position="414"/>
        <end position="448"/>
    </location>
</feature>
<dbReference type="InterPro" id="IPR029039">
    <property type="entry name" value="Flavoprotein-like_sf"/>
</dbReference>
<feature type="domain" description="Flavodoxin-like" evidence="10">
    <location>
        <begin position="256"/>
        <end position="395"/>
    </location>
</feature>
<dbReference type="PROSITE" id="PS50902">
    <property type="entry name" value="FLAVODOXIN_LIKE"/>
    <property type="match status" value="1"/>
</dbReference>
<evidence type="ECO:0000256" key="2">
    <source>
        <dbReference type="ARBA" id="ARBA00001965"/>
    </source>
</evidence>
<evidence type="ECO:0000313" key="13">
    <source>
        <dbReference type="Proteomes" id="UP000239863"/>
    </source>
</evidence>
<comment type="cofactor">
    <cofactor evidence="3">
        <name>FAD</name>
        <dbReference type="ChEBI" id="CHEBI:57692"/>
    </cofactor>
</comment>
<reference evidence="12 13" key="1">
    <citation type="submission" date="2018-02" db="EMBL/GenBank/DDBJ databases">
        <title>Genomic Encyclopedia of Archaeal and Bacterial Type Strains, Phase II (KMG-II): from individual species to whole genera.</title>
        <authorList>
            <person name="Goeker M."/>
        </authorList>
    </citation>
    <scope>NUCLEOTIDE SEQUENCE [LARGE SCALE GENOMIC DNA]</scope>
    <source>
        <strain evidence="12 13">DSM 15099</strain>
    </source>
</reference>